<evidence type="ECO:0000313" key="2">
    <source>
        <dbReference type="EMBL" id="TPX33654.1"/>
    </source>
</evidence>
<protein>
    <submittedName>
        <fullName evidence="2">Uncharacterized protein</fullName>
    </submittedName>
</protein>
<accession>A0A507C6G5</accession>
<evidence type="ECO:0000313" key="3">
    <source>
        <dbReference type="Proteomes" id="UP000320475"/>
    </source>
</evidence>
<dbReference type="VEuPathDB" id="FungiDB:SeMB42_g08002"/>
<dbReference type="AlphaFoldDB" id="A0A507C6G5"/>
<sequence>MALPIVHRNSKSAGRVFTSYLTCRWAQENLHYKSHRRHSTGGSDLHNMKLVFIALELACLQLLVAATPMDGPFYMPKSRSLFTSGKAPRSTSLSAGLDEGWLEAQLYGLEEPEFTAPRRSAQELHGEIQRLSLEAYNYRASPPRVSLEDIAQINSESPGRNMLANYAASQSSGGRSLPQSPARGATGYSPKRASPKFTWSRKTKESSLFDGPNRTANYGPCPSPSRRPRNTDAQSPGRVVSIHPRVCVYLRLVRVTVLCNLFPRISNPLE</sequence>
<reference evidence="2 3" key="1">
    <citation type="journal article" date="2019" name="Sci. Rep.">
        <title>Comparative genomics of chytrid fungi reveal insights into the obligate biotrophic and pathogenic lifestyle of Synchytrium endobioticum.</title>
        <authorList>
            <person name="van de Vossenberg B.T.L.H."/>
            <person name="Warris S."/>
            <person name="Nguyen H.D.T."/>
            <person name="van Gent-Pelzer M.P.E."/>
            <person name="Joly D.L."/>
            <person name="van de Geest H.C."/>
            <person name="Bonants P.J.M."/>
            <person name="Smith D.S."/>
            <person name="Levesque C.A."/>
            <person name="van der Lee T.A.J."/>
        </authorList>
    </citation>
    <scope>NUCLEOTIDE SEQUENCE [LARGE SCALE GENOMIC DNA]</scope>
    <source>
        <strain evidence="2 3">LEV6574</strain>
    </source>
</reference>
<proteinExistence type="predicted"/>
<gene>
    <name evidence="2" type="ORF">SeLEV6574_g08362</name>
</gene>
<name>A0A507C6G5_9FUNG</name>
<evidence type="ECO:0000256" key="1">
    <source>
        <dbReference type="SAM" id="MobiDB-lite"/>
    </source>
</evidence>
<feature type="region of interest" description="Disordered" evidence="1">
    <location>
        <begin position="166"/>
        <end position="237"/>
    </location>
</feature>
<dbReference type="Proteomes" id="UP000320475">
    <property type="component" value="Unassembled WGS sequence"/>
</dbReference>
<feature type="compositionally biased region" description="Polar residues" evidence="1">
    <location>
        <begin position="167"/>
        <end position="179"/>
    </location>
</feature>
<dbReference type="EMBL" id="QEAM01000881">
    <property type="protein sequence ID" value="TPX33654.1"/>
    <property type="molecule type" value="Genomic_DNA"/>
</dbReference>
<comment type="caution">
    <text evidence="2">The sequence shown here is derived from an EMBL/GenBank/DDBJ whole genome shotgun (WGS) entry which is preliminary data.</text>
</comment>
<organism evidence="2 3">
    <name type="scientific">Synchytrium endobioticum</name>
    <dbReference type="NCBI Taxonomy" id="286115"/>
    <lineage>
        <taxon>Eukaryota</taxon>
        <taxon>Fungi</taxon>
        <taxon>Fungi incertae sedis</taxon>
        <taxon>Chytridiomycota</taxon>
        <taxon>Chytridiomycota incertae sedis</taxon>
        <taxon>Chytridiomycetes</taxon>
        <taxon>Synchytriales</taxon>
        <taxon>Synchytriaceae</taxon>
        <taxon>Synchytrium</taxon>
    </lineage>
</organism>